<name>A0A1D1UZ89_RAMVA</name>
<evidence type="ECO:0000313" key="2">
    <source>
        <dbReference type="Proteomes" id="UP000186922"/>
    </source>
</evidence>
<reference evidence="1 2" key="1">
    <citation type="journal article" date="2016" name="Nat. Commun.">
        <title>Extremotolerant tardigrade genome and improved radiotolerance of human cultured cells by tardigrade-unique protein.</title>
        <authorList>
            <person name="Hashimoto T."/>
            <person name="Horikawa D.D."/>
            <person name="Saito Y."/>
            <person name="Kuwahara H."/>
            <person name="Kozuka-Hata H."/>
            <person name="Shin-I T."/>
            <person name="Minakuchi Y."/>
            <person name="Ohishi K."/>
            <person name="Motoyama A."/>
            <person name="Aizu T."/>
            <person name="Enomoto A."/>
            <person name="Kondo K."/>
            <person name="Tanaka S."/>
            <person name="Hara Y."/>
            <person name="Koshikawa S."/>
            <person name="Sagara H."/>
            <person name="Miura T."/>
            <person name="Yokobori S."/>
            <person name="Miyagawa K."/>
            <person name="Suzuki Y."/>
            <person name="Kubo T."/>
            <person name="Oyama M."/>
            <person name="Kohara Y."/>
            <person name="Fujiyama A."/>
            <person name="Arakawa K."/>
            <person name="Katayama T."/>
            <person name="Toyoda A."/>
            <person name="Kunieda T."/>
        </authorList>
    </citation>
    <scope>NUCLEOTIDE SEQUENCE [LARGE SCALE GENOMIC DNA]</scope>
    <source>
        <strain evidence="1 2">YOKOZUNA-1</strain>
    </source>
</reference>
<keyword evidence="2" id="KW-1185">Reference proteome</keyword>
<protein>
    <submittedName>
        <fullName evidence="1">Uncharacterized protein</fullName>
    </submittedName>
</protein>
<comment type="caution">
    <text evidence="1">The sequence shown here is derived from an EMBL/GenBank/DDBJ whole genome shotgun (WGS) entry which is preliminary data.</text>
</comment>
<dbReference type="EMBL" id="BDGG01000002">
    <property type="protein sequence ID" value="GAU92992.1"/>
    <property type="molecule type" value="Genomic_DNA"/>
</dbReference>
<organism evidence="1 2">
    <name type="scientific">Ramazzottius varieornatus</name>
    <name type="common">Water bear</name>
    <name type="synonym">Tardigrade</name>
    <dbReference type="NCBI Taxonomy" id="947166"/>
    <lineage>
        <taxon>Eukaryota</taxon>
        <taxon>Metazoa</taxon>
        <taxon>Ecdysozoa</taxon>
        <taxon>Tardigrada</taxon>
        <taxon>Eutardigrada</taxon>
        <taxon>Parachela</taxon>
        <taxon>Hypsibioidea</taxon>
        <taxon>Ramazzottiidae</taxon>
        <taxon>Ramazzottius</taxon>
    </lineage>
</organism>
<sequence length="101" mass="11634">MFRITAVMRSTLALEIQQSYFSSSRTAMKCVYTCYSLSLLSYFQAFLPDVLWEEYLSKPKYGKPGFVKWRKGLMGLSLFLQEQVCAALMKPKVPIVSHAMF</sequence>
<gene>
    <name evidence="1" type="primary">RvY_04995-1</name>
    <name evidence="1" type="synonym">RvY_04995.1</name>
    <name evidence="1" type="ORF">RvY_04995</name>
</gene>
<dbReference type="AlphaFoldDB" id="A0A1D1UZ89"/>
<accession>A0A1D1UZ89</accession>
<proteinExistence type="predicted"/>
<dbReference type="Proteomes" id="UP000186922">
    <property type="component" value="Unassembled WGS sequence"/>
</dbReference>
<evidence type="ECO:0000313" key="1">
    <source>
        <dbReference type="EMBL" id="GAU92992.1"/>
    </source>
</evidence>